<dbReference type="GO" id="GO:0004180">
    <property type="term" value="F:carboxypeptidase activity"/>
    <property type="evidence" value="ECO:0007669"/>
    <property type="project" value="UniProtKB-KW"/>
</dbReference>
<proteinExistence type="inferred from homology"/>
<dbReference type="Gene3D" id="3.50.30.60">
    <property type="entry name" value="LD-carboxypeptidase A C-terminal domain-like"/>
    <property type="match status" value="1"/>
</dbReference>
<name>A0A7M4D3Z9_9BACT</name>
<evidence type="ECO:0000313" key="12">
    <source>
        <dbReference type="Proteomes" id="UP000462449"/>
    </source>
</evidence>
<comment type="caution">
    <text evidence="9">The sequence shown here is derived from an EMBL/GenBank/DDBJ whole genome shotgun (WGS) entry which is preliminary data.</text>
</comment>
<dbReference type="SUPFAM" id="SSF141986">
    <property type="entry name" value="LD-carboxypeptidase A C-terminal domain-like"/>
    <property type="match status" value="1"/>
</dbReference>
<dbReference type="OrthoDB" id="9807329at2"/>
<keyword evidence="2 9" id="KW-0121">Carboxypeptidase</keyword>
<evidence type="ECO:0000256" key="5">
    <source>
        <dbReference type="ARBA" id="ARBA00022825"/>
    </source>
</evidence>
<feature type="active site" description="Charge relay system" evidence="6">
    <location>
        <position position="275"/>
    </location>
</feature>
<evidence type="ECO:0000256" key="6">
    <source>
        <dbReference type="PIRSR" id="PIRSR028757-1"/>
    </source>
</evidence>
<evidence type="ECO:0000313" key="11">
    <source>
        <dbReference type="Proteomes" id="UP000285951"/>
    </source>
</evidence>
<dbReference type="AlphaFoldDB" id="A0A7M4D3Z9"/>
<dbReference type="Gene3D" id="3.40.50.10740">
    <property type="entry name" value="Class I glutamine amidotransferase-like"/>
    <property type="match status" value="1"/>
</dbReference>
<dbReference type="InterPro" id="IPR027461">
    <property type="entry name" value="Carboxypeptidase_A_C_sf"/>
</dbReference>
<comment type="similarity">
    <text evidence="1">Belongs to the peptidase S66 family.</text>
</comment>
<dbReference type="InterPro" id="IPR027478">
    <property type="entry name" value="LdcA_N"/>
</dbReference>
<accession>A0A7M4D3Z9</accession>
<feature type="domain" description="LD-carboxypeptidase N-terminal" evidence="7">
    <location>
        <begin position="13"/>
        <end position="129"/>
    </location>
</feature>
<keyword evidence="3" id="KW-0645">Protease</keyword>
<evidence type="ECO:0000313" key="9">
    <source>
        <dbReference type="EMBL" id="MUP37378.1"/>
    </source>
</evidence>
<dbReference type="SUPFAM" id="SSF52317">
    <property type="entry name" value="Class I glutamine amidotransferase-like"/>
    <property type="match status" value="1"/>
</dbReference>
<dbReference type="InterPro" id="IPR003507">
    <property type="entry name" value="S66_fam"/>
</dbReference>
<protein>
    <submittedName>
        <fullName evidence="9">LD-carboxypeptidase</fullName>
    </submittedName>
</protein>
<gene>
    <name evidence="10" type="ORF">DWB62_006080</name>
    <name evidence="9" type="ORF">GNY23_06080</name>
</gene>
<dbReference type="Proteomes" id="UP000462449">
    <property type="component" value="Unassembled WGS sequence"/>
</dbReference>
<dbReference type="EMBL" id="QTZN02000010">
    <property type="protein sequence ID" value="MVB06583.1"/>
    <property type="molecule type" value="Genomic_DNA"/>
</dbReference>
<dbReference type="InterPro" id="IPR040921">
    <property type="entry name" value="Peptidase_S66C"/>
</dbReference>
<dbReference type="GO" id="GO:0008236">
    <property type="term" value="F:serine-type peptidase activity"/>
    <property type="evidence" value="ECO:0007669"/>
    <property type="project" value="UniProtKB-KW"/>
</dbReference>
<dbReference type="RefSeq" id="WP_156195173.1">
    <property type="nucleotide sequence ID" value="NZ_QTZN02000010.1"/>
</dbReference>
<dbReference type="Pfam" id="PF17676">
    <property type="entry name" value="Peptidase_S66C"/>
    <property type="match status" value="1"/>
</dbReference>
<dbReference type="Proteomes" id="UP000285951">
    <property type="component" value="Unassembled WGS sequence"/>
</dbReference>
<keyword evidence="11" id="KW-1185">Reference proteome</keyword>
<evidence type="ECO:0000256" key="4">
    <source>
        <dbReference type="ARBA" id="ARBA00022801"/>
    </source>
</evidence>
<feature type="active site" description="Nucleophile" evidence="6">
    <location>
        <position position="109"/>
    </location>
</feature>
<evidence type="ECO:0000256" key="2">
    <source>
        <dbReference type="ARBA" id="ARBA00022645"/>
    </source>
</evidence>
<keyword evidence="4" id="KW-0378">Hydrolase</keyword>
<feature type="domain" description="LD-carboxypeptidase C-terminal" evidence="8">
    <location>
        <begin position="174"/>
        <end position="289"/>
    </location>
</feature>
<evidence type="ECO:0000259" key="7">
    <source>
        <dbReference type="Pfam" id="PF02016"/>
    </source>
</evidence>
<sequence>MYQPAALVKGDKIGIISPAGKINPEKVGIAVTRLEEAGYKVVLGNHVFDVENQFAGSDMNRLRDLQLMLDDPEIKAVLCARGGYGSVRILEHLDFDLFIRNPKWIVGYSDITVFHSYLNNILGVESIHATMPVNFPSLKEKEDNSLSTLLHSLAGDLENYEISSHELNRNGVTEGELIGGNLSILYSLRGTVMDFEPHGKILFIEDVGEELYHLDRMMKNLKMGGKLSELQGLIIGGMSDMKEGNPDFGKTAYEIILESIENYSYPVVFDFPAGHIKENWALPFGRFLRLDVSKKGAKFTWDKYKEME</sequence>
<dbReference type="CDD" id="cd07025">
    <property type="entry name" value="Peptidase_S66"/>
    <property type="match status" value="1"/>
</dbReference>
<dbReference type="InterPro" id="IPR029062">
    <property type="entry name" value="Class_I_gatase-like"/>
</dbReference>
<evidence type="ECO:0000256" key="3">
    <source>
        <dbReference type="ARBA" id="ARBA00022670"/>
    </source>
</evidence>
<dbReference type="GO" id="GO:0006508">
    <property type="term" value="P:proteolysis"/>
    <property type="evidence" value="ECO:0007669"/>
    <property type="project" value="UniProtKB-KW"/>
</dbReference>
<reference evidence="9 12" key="2">
    <citation type="submission" date="2019-12" db="EMBL/GenBank/DDBJ databases">
        <title>Draft genome sequence of Labilibaculum sp. strain 44 isolated from deep waters of Black Sea.</title>
        <authorList>
            <person name="Yadav S."/>
            <person name="Villanueva L."/>
        </authorList>
    </citation>
    <scope>NUCLEOTIDE SEQUENCE [LARGE SCALE GENOMIC DNA]</scope>
    <source>
        <strain evidence="9 12">44</strain>
    </source>
</reference>
<dbReference type="Pfam" id="PF02016">
    <property type="entry name" value="Peptidase_S66"/>
    <property type="match status" value="1"/>
</dbReference>
<dbReference type="PANTHER" id="PTHR30237:SF2">
    <property type="entry name" value="MUREIN TETRAPEPTIDE CARBOXYPEPTIDASE"/>
    <property type="match status" value="1"/>
</dbReference>
<dbReference type="PIRSF" id="PIRSF028757">
    <property type="entry name" value="LD-carboxypeptidase"/>
    <property type="match status" value="1"/>
</dbReference>
<dbReference type="InterPro" id="IPR040449">
    <property type="entry name" value="Peptidase_S66_N"/>
</dbReference>
<organism evidence="9 12">
    <name type="scientific">Labilibaculum euxinus</name>
    <dbReference type="NCBI Taxonomy" id="2686357"/>
    <lineage>
        <taxon>Bacteria</taxon>
        <taxon>Pseudomonadati</taxon>
        <taxon>Bacteroidota</taxon>
        <taxon>Bacteroidia</taxon>
        <taxon>Marinilabiliales</taxon>
        <taxon>Marinifilaceae</taxon>
        <taxon>Labilibaculum</taxon>
    </lineage>
</organism>
<keyword evidence="5" id="KW-0720">Serine protease</keyword>
<dbReference type="EMBL" id="WOTW01000010">
    <property type="protein sequence ID" value="MUP37378.1"/>
    <property type="molecule type" value="Genomic_DNA"/>
</dbReference>
<reference evidence="10 11" key="1">
    <citation type="submission" date="2019-11" db="EMBL/GenBank/DDBJ databases">
        <title>Draft genome sequence of Labilibaculum sp. strain SYP isolated from Black Sea.</title>
        <authorList>
            <person name="Yadav S."/>
            <person name="Villanueva L."/>
        </authorList>
    </citation>
    <scope>NUCLEOTIDE SEQUENCE [LARGE SCALE GENOMIC DNA]</scope>
    <source>
        <strain evidence="10 11">44</strain>
    </source>
</reference>
<feature type="active site" description="Charge relay system" evidence="6">
    <location>
        <position position="205"/>
    </location>
</feature>
<evidence type="ECO:0000256" key="1">
    <source>
        <dbReference type="ARBA" id="ARBA00010233"/>
    </source>
</evidence>
<evidence type="ECO:0000313" key="10">
    <source>
        <dbReference type="EMBL" id="MVB06583.1"/>
    </source>
</evidence>
<dbReference type="PANTHER" id="PTHR30237">
    <property type="entry name" value="MURAMOYLTETRAPEPTIDE CARBOXYPEPTIDASE"/>
    <property type="match status" value="1"/>
</dbReference>
<evidence type="ECO:0000259" key="8">
    <source>
        <dbReference type="Pfam" id="PF17676"/>
    </source>
</evidence>